<feature type="compositionally biased region" description="Polar residues" evidence="1">
    <location>
        <begin position="213"/>
        <end position="231"/>
    </location>
</feature>
<evidence type="ECO:0000313" key="3">
    <source>
        <dbReference type="Proteomes" id="UP001596264"/>
    </source>
</evidence>
<organism evidence="2 3">
    <name type="scientific">Psychrobacter glacincola</name>
    <dbReference type="NCBI Taxonomy" id="56810"/>
    <lineage>
        <taxon>Bacteria</taxon>
        <taxon>Pseudomonadati</taxon>
        <taxon>Pseudomonadota</taxon>
        <taxon>Gammaproteobacteria</taxon>
        <taxon>Moraxellales</taxon>
        <taxon>Moraxellaceae</taxon>
        <taxon>Psychrobacter</taxon>
    </lineage>
</organism>
<keyword evidence="3" id="KW-1185">Reference proteome</keyword>
<name>A0ABW1W609_9GAMM</name>
<dbReference type="InterPro" id="IPR021330">
    <property type="entry name" value="DUF2939"/>
</dbReference>
<dbReference type="Pfam" id="PF11159">
    <property type="entry name" value="DUF2939"/>
    <property type="match status" value="1"/>
</dbReference>
<reference evidence="3" key="1">
    <citation type="journal article" date="2019" name="Int. J. Syst. Evol. Microbiol.">
        <title>The Global Catalogue of Microorganisms (GCM) 10K type strain sequencing project: providing services to taxonomists for standard genome sequencing and annotation.</title>
        <authorList>
            <consortium name="The Broad Institute Genomics Platform"/>
            <consortium name="The Broad Institute Genome Sequencing Center for Infectious Disease"/>
            <person name="Wu L."/>
            <person name="Ma J."/>
        </authorList>
    </citation>
    <scope>NUCLEOTIDE SEQUENCE [LARGE SCALE GENOMIC DNA]</scope>
    <source>
        <strain evidence="3">CCM 2050</strain>
    </source>
</reference>
<accession>A0ABW1W609</accession>
<dbReference type="Proteomes" id="UP001596264">
    <property type="component" value="Unassembled WGS sequence"/>
</dbReference>
<dbReference type="EMBL" id="JBHSTZ010000021">
    <property type="protein sequence ID" value="MFC6381161.1"/>
    <property type="molecule type" value="Genomic_DNA"/>
</dbReference>
<gene>
    <name evidence="2" type="ORF">ACFP58_06765</name>
</gene>
<dbReference type="RefSeq" id="WP_201561334.1">
    <property type="nucleotide sequence ID" value="NZ_CAJGZK010000002.1"/>
</dbReference>
<comment type="caution">
    <text evidence="2">The sequence shown here is derived from an EMBL/GenBank/DDBJ whole genome shotgun (WGS) entry which is preliminary data.</text>
</comment>
<evidence type="ECO:0000256" key="1">
    <source>
        <dbReference type="SAM" id="MobiDB-lite"/>
    </source>
</evidence>
<protein>
    <submittedName>
        <fullName evidence="2">DUF2939 domain-containing protein</fullName>
    </submittedName>
</protein>
<feature type="region of interest" description="Disordered" evidence="1">
    <location>
        <begin position="213"/>
        <end position="232"/>
    </location>
</feature>
<evidence type="ECO:0000313" key="2">
    <source>
        <dbReference type="EMBL" id="MFC6381161.1"/>
    </source>
</evidence>
<proteinExistence type="predicted"/>
<sequence>MKKFLPWVIGLLVIFVIYLYASPYLVLNNIKNAAEQGDADKLSGYIDFPSVKQSMKDQVKAVMVKELASIKEQDGFEALGTMLGAAMIDPLIDGLVTPDGVALMLQGQKLDFDLNNDTPEDKPKAKNEDIDYKAGYLSFNRFKVQIIDANDPNESIDVIMHRDWLSWKVTRINFSLDSKDKKIEESSAADLEWANEEDTSAAYDDALQDLNEQQDPDMTSISDVSEGTSDTVNDEDYYNNGTGANAVEITGPLTPAQAAHIDYLIDNDIEISQDMIDLLNDFTLGGGTESDLRKFIIERSDYDDGYDGLKDCRNPDLTEAQYVSNCT</sequence>